<evidence type="ECO:0000256" key="1">
    <source>
        <dbReference type="SAM" id="MobiDB-lite"/>
    </source>
</evidence>
<sequence>MPDWPRRPARTRRRRPGLVPALSRATLHDRPTRDGAGGPVRSGDAETPRHRWARHRRGEAPPLAGADYAYFRRLADFLTDTEILTRAASDAPPVQARSGGPARVPRPPRRRQDRAVSADASHRLPQRRPDRETLCAVRERAPGRNRTYGLPLRRRSLYPLSYWGGRGIESTPWAILRPPAGMPTAG</sequence>
<name>Q0RS89_FRAAA</name>
<feature type="region of interest" description="Disordered" evidence="1">
    <location>
        <begin position="1"/>
        <end position="58"/>
    </location>
</feature>
<proteinExistence type="predicted"/>
<evidence type="ECO:0000313" key="3">
    <source>
        <dbReference type="Proteomes" id="UP000000657"/>
    </source>
</evidence>
<dbReference type="HOGENOM" id="CLU_1452451_0_0_11"/>
<reference evidence="2 3" key="1">
    <citation type="journal article" date="2007" name="Genome Res.">
        <title>Genome characteristics of facultatively symbiotic Frankia sp. strains reflect host range and host plant biogeography.</title>
        <authorList>
            <person name="Normand P."/>
            <person name="Lapierre P."/>
            <person name="Tisa L.S."/>
            <person name="Gogarten J.P."/>
            <person name="Alloisio N."/>
            <person name="Bagnarol E."/>
            <person name="Bassi C.A."/>
            <person name="Berry A.M."/>
            <person name="Bickhart D.M."/>
            <person name="Choisne N."/>
            <person name="Couloux A."/>
            <person name="Cournoyer B."/>
            <person name="Cruveiller S."/>
            <person name="Daubin V."/>
            <person name="Demange N."/>
            <person name="Francino M.P."/>
            <person name="Goltsman E."/>
            <person name="Huang Y."/>
            <person name="Kopp O.R."/>
            <person name="Labarre L."/>
            <person name="Lapidus A."/>
            <person name="Lavire C."/>
            <person name="Marechal J."/>
            <person name="Martinez M."/>
            <person name="Mastronunzio J.E."/>
            <person name="Mullin B.C."/>
            <person name="Niemann J."/>
            <person name="Pujic P."/>
            <person name="Rawnsley T."/>
            <person name="Rouy Z."/>
            <person name="Schenowitz C."/>
            <person name="Sellstedt A."/>
            <person name="Tavares F."/>
            <person name="Tomkins J.P."/>
            <person name="Vallenet D."/>
            <person name="Valverde C."/>
            <person name="Wall L.G."/>
            <person name="Wang Y."/>
            <person name="Medigue C."/>
            <person name="Benson D.R."/>
        </authorList>
    </citation>
    <scope>NUCLEOTIDE SEQUENCE [LARGE SCALE GENOMIC DNA]</scope>
    <source>
        <strain evidence="3">DSM 45986 / CECT 9034 / ACN14a</strain>
    </source>
</reference>
<feature type="region of interest" description="Disordered" evidence="1">
    <location>
        <begin position="87"/>
        <end position="131"/>
    </location>
</feature>
<evidence type="ECO:0000313" key="2">
    <source>
        <dbReference type="EMBL" id="CAJ59576.1"/>
    </source>
</evidence>
<feature type="compositionally biased region" description="Basic and acidic residues" evidence="1">
    <location>
        <begin position="113"/>
        <end position="131"/>
    </location>
</feature>
<accession>Q0RS89</accession>
<feature type="compositionally biased region" description="Basic residues" evidence="1">
    <location>
        <begin position="7"/>
        <end position="16"/>
    </location>
</feature>
<dbReference type="AlphaFoldDB" id="Q0RS89"/>
<gene>
    <name evidence="2" type="ordered locus">FRAAL0910</name>
</gene>
<dbReference type="EMBL" id="CT573213">
    <property type="protein sequence ID" value="CAJ59576.1"/>
    <property type="molecule type" value="Genomic_DNA"/>
</dbReference>
<keyword evidence="3" id="KW-1185">Reference proteome</keyword>
<protein>
    <submittedName>
        <fullName evidence="2">Uncharacterized protein</fullName>
    </submittedName>
</protein>
<organism evidence="2 3">
    <name type="scientific">Frankia alni (strain DSM 45986 / CECT 9034 / ACN14a)</name>
    <dbReference type="NCBI Taxonomy" id="326424"/>
    <lineage>
        <taxon>Bacteria</taxon>
        <taxon>Bacillati</taxon>
        <taxon>Actinomycetota</taxon>
        <taxon>Actinomycetes</taxon>
        <taxon>Frankiales</taxon>
        <taxon>Frankiaceae</taxon>
        <taxon>Frankia</taxon>
    </lineage>
</organism>
<dbReference type="KEGG" id="fal:FRAAL0910"/>
<dbReference type="Proteomes" id="UP000000657">
    <property type="component" value="Chromosome"/>
</dbReference>